<dbReference type="RefSeq" id="WP_236118116.1">
    <property type="nucleotide sequence ID" value="NZ_JAKGSI010000002.1"/>
</dbReference>
<evidence type="ECO:0000256" key="1">
    <source>
        <dbReference type="ARBA" id="ARBA00004651"/>
    </source>
</evidence>
<feature type="domain" description="EamA" evidence="9">
    <location>
        <begin position="3"/>
        <end position="132"/>
    </location>
</feature>
<evidence type="ECO:0000256" key="8">
    <source>
        <dbReference type="SAM" id="Phobius"/>
    </source>
</evidence>
<evidence type="ECO:0000256" key="6">
    <source>
        <dbReference type="ARBA" id="ARBA00022989"/>
    </source>
</evidence>
<dbReference type="InterPro" id="IPR037185">
    <property type="entry name" value="EmrE-like"/>
</dbReference>
<keyword evidence="7 8" id="KW-0472">Membrane</keyword>
<sequence length="301" mass="32648">MIYGILTYALWGLFPGYFPLLEPASPVEILCHRILWAMVIMVIYTTVRRRWGELRTAGAGTWLRMAAAGFLITANWFVYILAVNSGNVADAALGYFINPLVSVLLGMIVLGERLRRLQLLAVATACVGVAYLAIIGGHPPYISLALALSFGFYGLLKKKVHVSSAGSLTAETLVIAPWALIGIIVSGVQGTATFLTLGVGHDLLLLSSGVVTAVPLLLFGLGAKSLSLSTIGMLQYLTPTMQLLWAVFITQESISAERWVAFAFIWVAVLLYLTDVVQHRPRRAAARRSAPTGHPTEEPRR</sequence>
<protein>
    <submittedName>
        <fullName evidence="10">EamA family transporter RarD</fullName>
    </submittedName>
</protein>
<feature type="transmembrane region" description="Helical" evidence="8">
    <location>
        <begin position="92"/>
        <end position="110"/>
    </location>
</feature>
<feature type="transmembrane region" description="Helical" evidence="8">
    <location>
        <begin position="226"/>
        <end position="247"/>
    </location>
</feature>
<dbReference type="SUPFAM" id="SSF103481">
    <property type="entry name" value="Multidrug resistance efflux transporter EmrE"/>
    <property type="match status" value="2"/>
</dbReference>
<dbReference type="AlphaFoldDB" id="A0A9X1U010"/>
<accession>A0A9X1U010</accession>
<evidence type="ECO:0000313" key="10">
    <source>
        <dbReference type="EMBL" id="MCF4006304.1"/>
    </source>
</evidence>
<feature type="transmembrane region" description="Helical" evidence="8">
    <location>
        <begin position="59"/>
        <end position="80"/>
    </location>
</feature>
<evidence type="ECO:0000256" key="5">
    <source>
        <dbReference type="ARBA" id="ARBA00022692"/>
    </source>
</evidence>
<keyword evidence="4" id="KW-1003">Cell membrane</keyword>
<dbReference type="EMBL" id="JAKGSI010000002">
    <property type="protein sequence ID" value="MCF4006304.1"/>
    <property type="molecule type" value="Genomic_DNA"/>
</dbReference>
<feature type="transmembrane region" description="Helical" evidence="8">
    <location>
        <begin position="194"/>
        <end position="219"/>
    </location>
</feature>
<comment type="similarity">
    <text evidence="2">Belongs to the EamA transporter family.</text>
</comment>
<dbReference type="Proteomes" id="UP001139336">
    <property type="component" value="Unassembled WGS sequence"/>
</dbReference>
<dbReference type="PANTHER" id="PTHR22911">
    <property type="entry name" value="ACYL-MALONYL CONDENSING ENZYME-RELATED"/>
    <property type="match status" value="1"/>
</dbReference>
<evidence type="ECO:0000256" key="7">
    <source>
        <dbReference type="ARBA" id="ARBA00023136"/>
    </source>
</evidence>
<evidence type="ECO:0000256" key="2">
    <source>
        <dbReference type="ARBA" id="ARBA00007362"/>
    </source>
</evidence>
<gene>
    <name evidence="10" type="primary">rarD</name>
    <name evidence="10" type="ORF">L1O03_03805</name>
</gene>
<dbReference type="Pfam" id="PF00892">
    <property type="entry name" value="EamA"/>
    <property type="match status" value="1"/>
</dbReference>
<keyword evidence="5 8" id="KW-0812">Transmembrane</keyword>
<feature type="transmembrane region" description="Helical" evidence="8">
    <location>
        <begin position="168"/>
        <end position="188"/>
    </location>
</feature>
<dbReference type="GO" id="GO:0005886">
    <property type="term" value="C:plasma membrane"/>
    <property type="evidence" value="ECO:0007669"/>
    <property type="project" value="UniProtKB-SubCell"/>
</dbReference>
<feature type="transmembrane region" description="Helical" evidence="8">
    <location>
        <begin position="259"/>
        <end position="277"/>
    </location>
</feature>
<evidence type="ECO:0000313" key="11">
    <source>
        <dbReference type="Proteomes" id="UP001139336"/>
    </source>
</evidence>
<comment type="subcellular location">
    <subcellularLocation>
        <location evidence="1">Cell membrane</location>
        <topology evidence="1">Multi-pass membrane protein</topology>
    </subcellularLocation>
</comment>
<dbReference type="InterPro" id="IPR004626">
    <property type="entry name" value="RarD"/>
</dbReference>
<comment type="caution">
    <text evidence="10">The sequence shown here is derived from an EMBL/GenBank/DDBJ whole genome shotgun (WGS) entry which is preliminary data.</text>
</comment>
<feature type="transmembrane region" description="Helical" evidence="8">
    <location>
        <begin position="140"/>
        <end position="156"/>
    </location>
</feature>
<evidence type="ECO:0000259" key="9">
    <source>
        <dbReference type="Pfam" id="PF00892"/>
    </source>
</evidence>
<evidence type="ECO:0000256" key="4">
    <source>
        <dbReference type="ARBA" id="ARBA00022475"/>
    </source>
</evidence>
<dbReference type="NCBIfam" id="TIGR00688">
    <property type="entry name" value="rarD"/>
    <property type="match status" value="1"/>
</dbReference>
<organism evidence="10 11">
    <name type="scientific">Corynebacterium uropygiale</name>
    <dbReference type="NCBI Taxonomy" id="1775911"/>
    <lineage>
        <taxon>Bacteria</taxon>
        <taxon>Bacillati</taxon>
        <taxon>Actinomycetota</taxon>
        <taxon>Actinomycetes</taxon>
        <taxon>Mycobacteriales</taxon>
        <taxon>Corynebacteriaceae</taxon>
        <taxon>Corynebacterium</taxon>
    </lineage>
</organism>
<feature type="transmembrane region" description="Helical" evidence="8">
    <location>
        <begin position="27"/>
        <end position="47"/>
    </location>
</feature>
<feature type="transmembrane region" description="Helical" evidence="8">
    <location>
        <begin position="117"/>
        <end position="134"/>
    </location>
</feature>
<evidence type="ECO:0000256" key="3">
    <source>
        <dbReference type="ARBA" id="ARBA00022448"/>
    </source>
</evidence>
<name>A0A9X1U010_9CORY</name>
<dbReference type="InterPro" id="IPR000620">
    <property type="entry name" value="EamA_dom"/>
</dbReference>
<reference evidence="10" key="1">
    <citation type="submission" date="2022-01" db="EMBL/GenBank/DDBJ databases">
        <title>Corynebacterium sp. nov isolated from isolated from the feces of the greater white-fronted geese (Anser albifrons) at Poyang Lake, PR China.</title>
        <authorList>
            <person name="Liu Q."/>
        </authorList>
    </citation>
    <scope>NUCLEOTIDE SEQUENCE</scope>
    <source>
        <strain evidence="10">JCM 32435</strain>
    </source>
</reference>
<keyword evidence="3" id="KW-0813">Transport</keyword>
<dbReference type="PANTHER" id="PTHR22911:SF137">
    <property type="entry name" value="SOLUTE CARRIER FAMILY 35 MEMBER G2-RELATED"/>
    <property type="match status" value="1"/>
</dbReference>
<keyword evidence="6 8" id="KW-1133">Transmembrane helix</keyword>
<keyword evidence="11" id="KW-1185">Reference proteome</keyword>
<proteinExistence type="inferred from homology"/>